<evidence type="ECO:0000259" key="7">
    <source>
        <dbReference type="Pfam" id="PF04542"/>
    </source>
</evidence>
<evidence type="ECO:0000256" key="5">
    <source>
        <dbReference type="ARBA" id="ARBA00023163"/>
    </source>
</evidence>
<dbReference type="InterPro" id="IPR014284">
    <property type="entry name" value="RNA_pol_sigma-70_dom"/>
</dbReference>
<dbReference type="Pfam" id="PF08281">
    <property type="entry name" value="Sigma70_r4_2"/>
    <property type="match status" value="1"/>
</dbReference>
<dbReference type="InterPro" id="IPR013325">
    <property type="entry name" value="RNA_pol_sigma_r2"/>
</dbReference>
<dbReference type="Gene3D" id="1.10.10.10">
    <property type="entry name" value="Winged helix-like DNA-binding domain superfamily/Winged helix DNA-binding domain"/>
    <property type="match status" value="1"/>
</dbReference>
<dbReference type="Pfam" id="PF04542">
    <property type="entry name" value="Sigma70_r2"/>
    <property type="match status" value="1"/>
</dbReference>
<dbReference type="InterPro" id="IPR000838">
    <property type="entry name" value="RNA_pol_sigma70_ECF_CS"/>
</dbReference>
<evidence type="ECO:0000256" key="6">
    <source>
        <dbReference type="RuleBase" id="RU000716"/>
    </source>
</evidence>
<gene>
    <name evidence="9" type="ORF">N1F79_04295</name>
</gene>
<dbReference type="SUPFAM" id="SSF88946">
    <property type="entry name" value="Sigma2 domain of RNA polymerase sigma factors"/>
    <property type="match status" value="1"/>
</dbReference>
<name>A0ABU7XNP4_9FLAO</name>
<dbReference type="PRINTS" id="PR00038">
    <property type="entry name" value="HTHLUXR"/>
</dbReference>
<evidence type="ECO:0000256" key="2">
    <source>
        <dbReference type="ARBA" id="ARBA00023015"/>
    </source>
</evidence>
<dbReference type="PROSITE" id="PS01063">
    <property type="entry name" value="SIGMA70_ECF"/>
    <property type="match status" value="1"/>
</dbReference>
<feature type="domain" description="RNA polymerase sigma factor 70 region 4 type 2" evidence="8">
    <location>
        <begin position="127"/>
        <end position="168"/>
    </location>
</feature>
<evidence type="ECO:0000259" key="8">
    <source>
        <dbReference type="Pfam" id="PF08281"/>
    </source>
</evidence>
<evidence type="ECO:0000256" key="1">
    <source>
        <dbReference type="ARBA" id="ARBA00010641"/>
    </source>
</evidence>
<organism evidence="9 10">
    <name type="scientific">Flavivirga spongiicola</name>
    <dbReference type="NCBI Taxonomy" id="421621"/>
    <lineage>
        <taxon>Bacteria</taxon>
        <taxon>Pseudomonadati</taxon>
        <taxon>Bacteroidota</taxon>
        <taxon>Flavobacteriia</taxon>
        <taxon>Flavobacteriales</taxon>
        <taxon>Flavobacteriaceae</taxon>
        <taxon>Flavivirga</taxon>
    </lineage>
</organism>
<comment type="similarity">
    <text evidence="1 6">Belongs to the sigma-70 factor family. ECF subfamily.</text>
</comment>
<dbReference type="InterPro" id="IPR007627">
    <property type="entry name" value="RNA_pol_sigma70_r2"/>
</dbReference>
<keyword evidence="10" id="KW-1185">Reference proteome</keyword>
<dbReference type="Proteomes" id="UP001337305">
    <property type="component" value="Unassembled WGS sequence"/>
</dbReference>
<evidence type="ECO:0000313" key="9">
    <source>
        <dbReference type="EMBL" id="MEF3832337.1"/>
    </source>
</evidence>
<evidence type="ECO:0000313" key="10">
    <source>
        <dbReference type="Proteomes" id="UP001337305"/>
    </source>
</evidence>
<dbReference type="NCBIfam" id="TIGR02985">
    <property type="entry name" value="Sig70_bacteroi1"/>
    <property type="match status" value="1"/>
</dbReference>
<dbReference type="InterPro" id="IPR036388">
    <property type="entry name" value="WH-like_DNA-bd_sf"/>
</dbReference>
<dbReference type="InterPro" id="IPR013249">
    <property type="entry name" value="RNA_pol_sigma70_r4_t2"/>
</dbReference>
<dbReference type="InterPro" id="IPR013324">
    <property type="entry name" value="RNA_pol_sigma_r3/r4-like"/>
</dbReference>
<sequence>MKNSETSMEETLISLKKGNKESFNVIFNTYQKGLYYFIYAITKSKYNTEEILQAVFIKVWTKRATIDCSKSFESFIFTIAKNLTYNHLRAISNRESLRQEVWQNITHISKQTEDELVFSEYTDIVNDILLGIPKQKRSIYILSREEGKSNQEIADLLGISQKTVKNHLWKTLQIIKEQLHPHISTYLFAYFTTSFFF</sequence>
<dbReference type="InterPro" id="IPR014327">
    <property type="entry name" value="RNA_pol_sigma70_bacteroid"/>
</dbReference>
<accession>A0ABU7XNP4</accession>
<dbReference type="SUPFAM" id="SSF88659">
    <property type="entry name" value="Sigma3 and sigma4 domains of RNA polymerase sigma factors"/>
    <property type="match status" value="1"/>
</dbReference>
<proteinExistence type="inferred from homology"/>
<dbReference type="InterPro" id="IPR039425">
    <property type="entry name" value="RNA_pol_sigma-70-like"/>
</dbReference>
<dbReference type="EMBL" id="JAODOP010000004">
    <property type="protein sequence ID" value="MEF3832337.1"/>
    <property type="molecule type" value="Genomic_DNA"/>
</dbReference>
<dbReference type="InterPro" id="IPR000792">
    <property type="entry name" value="Tscrpt_reg_LuxR_C"/>
</dbReference>
<keyword evidence="2 6" id="KW-0805">Transcription regulation</keyword>
<evidence type="ECO:0000256" key="3">
    <source>
        <dbReference type="ARBA" id="ARBA00023082"/>
    </source>
</evidence>
<dbReference type="Gene3D" id="1.10.1740.10">
    <property type="match status" value="1"/>
</dbReference>
<dbReference type="NCBIfam" id="TIGR02937">
    <property type="entry name" value="sigma70-ECF"/>
    <property type="match status" value="1"/>
</dbReference>
<comment type="caution">
    <text evidence="9">The sequence shown here is derived from an EMBL/GenBank/DDBJ whole genome shotgun (WGS) entry which is preliminary data.</text>
</comment>
<evidence type="ECO:0000256" key="4">
    <source>
        <dbReference type="ARBA" id="ARBA00023125"/>
    </source>
</evidence>
<feature type="domain" description="RNA polymerase sigma-70 region 2" evidence="7">
    <location>
        <begin position="27"/>
        <end position="90"/>
    </location>
</feature>
<dbReference type="PANTHER" id="PTHR43133:SF46">
    <property type="entry name" value="RNA POLYMERASE SIGMA-70 FACTOR ECF SUBFAMILY"/>
    <property type="match status" value="1"/>
</dbReference>
<dbReference type="PANTHER" id="PTHR43133">
    <property type="entry name" value="RNA POLYMERASE ECF-TYPE SIGMA FACTO"/>
    <property type="match status" value="1"/>
</dbReference>
<reference evidence="9 10" key="1">
    <citation type="submission" date="2022-09" db="EMBL/GenBank/DDBJ databases">
        <title>Genome sequencing of Flavivirga sp. MEBiC05379.</title>
        <authorList>
            <person name="Oh H.-M."/>
            <person name="Kwon K.K."/>
            <person name="Park M.J."/>
            <person name="Yang S.-H."/>
        </authorList>
    </citation>
    <scope>NUCLEOTIDE SEQUENCE [LARGE SCALE GENOMIC DNA]</scope>
    <source>
        <strain evidence="9 10">MEBiC05379</strain>
    </source>
</reference>
<keyword evidence="3 6" id="KW-0731">Sigma factor</keyword>
<keyword evidence="5 6" id="KW-0804">Transcription</keyword>
<keyword evidence="4 6" id="KW-0238">DNA-binding</keyword>
<protein>
    <recommendedName>
        <fullName evidence="6">RNA polymerase sigma factor</fullName>
    </recommendedName>
</protein>
<dbReference type="RefSeq" id="WP_303304718.1">
    <property type="nucleotide sequence ID" value="NZ_JAODOP010000004.1"/>
</dbReference>